<evidence type="ECO:0000256" key="2">
    <source>
        <dbReference type="ARBA" id="ARBA00011206"/>
    </source>
</evidence>
<accession>A0A8X7Y8D1</accession>
<evidence type="ECO:0000256" key="10">
    <source>
        <dbReference type="RuleBase" id="RU363031"/>
    </source>
</evidence>
<feature type="domain" description="RNA polymerase beta subunit protrusion" evidence="14">
    <location>
        <begin position="47"/>
        <end position="495"/>
    </location>
</feature>
<dbReference type="Pfam" id="PF04565">
    <property type="entry name" value="RNA_pol_Rpb2_3"/>
    <property type="match status" value="1"/>
</dbReference>
<evidence type="ECO:0000256" key="3">
    <source>
        <dbReference type="ARBA" id="ARBA00022478"/>
    </source>
</evidence>
<evidence type="ECO:0000256" key="11">
    <source>
        <dbReference type="SAM" id="Phobius"/>
    </source>
</evidence>
<evidence type="ECO:0000259" key="17">
    <source>
        <dbReference type="Pfam" id="PF04567"/>
    </source>
</evidence>
<dbReference type="InterPro" id="IPR007646">
    <property type="entry name" value="RNA_pol_Rpb2_4"/>
</dbReference>
<dbReference type="OrthoDB" id="10248617at2759"/>
<keyword evidence="7 10" id="KW-0804">Transcription</keyword>
<dbReference type="InterPro" id="IPR007645">
    <property type="entry name" value="RNA_pol_Rpb2_3"/>
</dbReference>
<keyword evidence="5 10" id="KW-0548">Nucleotidyltransferase</keyword>
<keyword evidence="3 10" id="KW-0240">DNA-directed RNA polymerase</keyword>
<feature type="transmembrane region" description="Helical" evidence="11">
    <location>
        <begin position="1123"/>
        <end position="1144"/>
    </location>
</feature>
<dbReference type="GO" id="GO:0003677">
    <property type="term" value="F:DNA binding"/>
    <property type="evidence" value="ECO:0007669"/>
    <property type="project" value="InterPro"/>
</dbReference>
<comment type="subunit">
    <text evidence="2">Component of the RNA polymerase III (Pol III) complex consisting of 17 subunits.</text>
</comment>
<dbReference type="FunFam" id="3.90.1070.20:FF:000002">
    <property type="entry name" value="DNA-directed RNA polymerase subunit beta"/>
    <property type="match status" value="1"/>
</dbReference>
<dbReference type="PANTHER" id="PTHR20856">
    <property type="entry name" value="DNA-DIRECTED RNA POLYMERASE I SUBUNIT 2"/>
    <property type="match status" value="1"/>
</dbReference>
<feature type="domain" description="DNA-directed RNA polymerase subunit 2 hybrid-binding" evidence="12">
    <location>
        <begin position="761"/>
        <end position="1095"/>
    </location>
</feature>
<evidence type="ECO:0000256" key="4">
    <source>
        <dbReference type="ARBA" id="ARBA00022679"/>
    </source>
</evidence>
<comment type="caution">
    <text evidence="18">The sequence shown here is derived from an EMBL/GenBank/DDBJ whole genome shotgun (WGS) entry which is preliminary data.</text>
</comment>
<dbReference type="EMBL" id="JAAWWB010000030">
    <property type="protein sequence ID" value="KAG6745485.1"/>
    <property type="molecule type" value="Genomic_DNA"/>
</dbReference>
<keyword evidence="6" id="KW-0479">Metal-binding</keyword>
<comment type="similarity">
    <text evidence="1 9">Belongs to the RNA polymerase beta chain family.</text>
</comment>
<evidence type="ECO:0000259" key="13">
    <source>
        <dbReference type="Pfam" id="PF04561"/>
    </source>
</evidence>
<feature type="transmembrane region" description="Helical" evidence="11">
    <location>
        <begin position="1093"/>
        <end position="1111"/>
    </location>
</feature>
<dbReference type="InterPro" id="IPR007642">
    <property type="entry name" value="RNA_pol_Rpb2_2"/>
</dbReference>
<evidence type="ECO:0000256" key="9">
    <source>
        <dbReference type="RuleBase" id="RU000434"/>
    </source>
</evidence>
<dbReference type="GO" id="GO:0032549">
    <property type="term" value="F:ribonucleoside binding"/>
    <property type="evidence" value="ECO:0007669"/>
    <property type="project" value="InterPro"/>
</dbReference>
<reference evidence="18" key="1">
    <citation type="journal article" date="2020" name="bioRxiv">
        <title>Hybrid origin of Populus tomentosa Carr. identified through genome sequencing and phylogenomic analysis.</title>
        <authorList>
            <person name="An X."/>
            <person name="Gao K."/>
            <person name="Chen Z."/>
            <person name="Li J."/>
            <person name="Yang X."/>
            <person name="Yang X."/>
            <person name="Zhou J."/>
            <person name="Guo T."/>
            <person name="Zhao T."/>
            <person name="Huang S."/>
            <person name="Miao D."/>
            <person name="Khan W.U."/>
            <person name="Rao P."/>
            <person name="Ye M."/>
            <person name="Lei B."/>
            <person name="Liao W."/>
            <person name="Wang J."/>
            <person name="Ji L."/>
            <person name="Li Y."/>
            <person name="Guo B."/>
            <person name="Mustafa N.S."/>
            <person name="Li S."/>
            <person name="Yun Q."/>
            <person name="Keller S.R."/>
            <person name="Mao J."/>
            <person name="Zhang R."/>
            <person name="Strauss S.H."/>
        </authorList>
    </citation>
    <scope>NUCLEOTIDE SEQUENCE</scope>
    <source>
        <strain evidence="18">GM15</strain>
        <tissue evidence="18">Leaf</tissue>
    </source>
</reference>
<proteinExistence type="inferred from homology"/>
<dbReference type="FunFam" id="3.90.1110.10:FF:000006">
    <property type="entry name" value="DNA-directed RNA polymerase subunit beta"/>
    <property type="match status" value="1"/>
</dbReference>
<dbReference type="GO" id="GO:0046872">
    <property type="term" value="F:metal ion binding"/>
    <property type="evidence" value="ECO:0007669"/>
    <property type="project" value="UniProtKB-KW"/>
</dbReference>
<protein>
    <recommendedName>
        <fullName evidence="10">DNA-directed RNA polymerase subunit beta</fullName>
        <ecNumber evidence="10">2.7.7.6</ecNumber>
    </recommendedName>
</protein>
<evidence type="ECO:0000256" key="8">
    <source>
        <dbReference type="ARBA" id="ARBA00048552"/>
    </source>
</evidence>
<organism evidence="18 19">
    <name type="scientific">Populus tomentosa</name>
    <name type="common">Chinese white poplar</name>
    <dbReference type="NCBI Taxonomy" id="118781"/>
    <lineage>
        <taxon>Eukaryota</taxon>
        <taxon>Viridiplantae</taxon>
        <taxon>Streptophyta</taxon>
        <taxon>Embryophyta</taxon>
        <taxon>Tracheophyta</taxon>
        <taxon>Spermatophyta</taxon>
        <taxon>Magnoliopsida</taxon>
        <taxon>eudicotyledons</taxon>
        <taxon>Gunneridae</taxon>
        <taxon>Pentapetalae</taxon>
        <taxon>rosids</taxon>
        <taxon>fabids</taxon>
        <taxon>Malpighiales</taxon>
        <taxon>Salicaceae</taxon>
        <taxon>Saliceae</taxon>
        <taxon>Populus</taxon>
    </lineage>
</organism>
<dbReference type="EC" id="2.7.7.6" evidence="10"/>
<gene>
    <name evidence="18" type="ORF">POTOM_049972</name>
</gene>
<comment type="catalytic activity">
    <reaction evidence="8 10">
        <text>RNA(n) + a ribonucleoside 5'-triphosphate = RNA(n+1) + diphosphate</text>
        <dbReference type="Rhea" id="RHEA:21248"/>
        <dbReference type="Rhea" id="RHEA-COMP:14527"/>
        <dbReference type="Rhea" id="RHEA-COMP:17342"/>
        <dbReference type="ChEBI" id="CHEBI:33019"/>
        <dbReference type="ChEBI" id="CHEBI:61557"/>
        <dbReference type="ChEBI" id="CHEBI:140395"/>
        <dbReference type="EC" id="2.7.7.6"/>
    </reaction>
</comment>
<dbReference type="PROSITE" id="PS01166">
    <property type="entry name" value="RNA_POL_BETA"/>
    <property type="match status" value="1"/>
</dbReference>
<dbReference type="InterPro" id="IPR007121">
    <property type="entry name" value="RNA_pol_bsu_CS"/>
</dbReference>
<dbReference type="Pfam" id="PF04563">
    <property type="entry name" value="RNA_pol_Rpb2_1"/>
    <property type="match status" value="1"/>
</dbReference>
<dbReference type="GO" id="GO:0003899">
    <property type="term" value="F:DNA-directed RNA polymerase activity"/>
    <property type="evidence" value="ECO:0007669"/>
    <property type="project" value="UniProtKB-EC"/>
</dbReference>
<sequence length="1150" mass="129761">MVVVQADSLSEENVVDHLIDKQKHAAAPVKSAVNKFQLLPEFLKVRGLVKQHLDSFNYFINIGIKKIVRANDRIVSTVDPSLYLRFTDVKIGKPSMVVDAISEQITPHMCRLSDTTYAAPILVNIEYISGSHGRKEKMIKNDVVIGRMPIMLRSCCCVLYGKNEAELARLGECPLDPGGYFVVKGTEKVILIQEQLSKNRIIIDNDKKGKELTKDHIRSDTELQYMIFNLLDSTMSLLKNGMAFPLPFDWRILADKKAITFLSIRTHQITTSLLVLAYSFLWSPPPPVFSINASVTSSTEATKSKTVILMEKEKMYLCLNQFAKKIPIMVVMKAMGMESDQEVVQMVGRDPRYSALLLPSIEECASHGVYTQQQALEYLEAMVKRSTYSSSLTEKQENRALAILRDVFIANVPVRKNNFRPKCIYVAVMLRRMMEALLNKDAMDDKDYVGNKRLELSGQLISLLFEDLFKTMITEVQKTADTLLVKQNRSSRFDFSQYIVRDSITNGLERALSTGNWDVKRFRMNRKGVTQVLVRLSYMASLGHMTRISPQFEKSRKVSGPRALQPSQWGMLCPCDTPEGEACGLVKNLALMTHVTTDEEESPLISLCKCLGVEDLELLSGEELHTPNSFLVIFNGLILGKHRRPQQFANAMRKLRRAGKIGEFVSVFVNEKQHAVYIASDGGRVCRPLVIADKGVSRIKEHHMRELMDGARTFDDFLHEGLIEYLDVNEENNALIALYEWEATPETTHIEIEPFTILGVVAGLIPYPHHNQSPRNTYQCAMGKQAMGNIAYNQASSFMSLIWSNYYILCRLQLFLYQLGRMDSLLYLLVYPQRPLLTTRTIELVGYDKLGAGQNATVAVMSYSGYDIEDAIVMNKASLDRGFGRCIVLKKYTCTNQKYENGASDRILRPRKNEERERVLDDDGLAAPGEIIRHGDIYINKESPIETRGPLKSAAALADVKYRPCAQIFKGTEGESCVVDRVALCSDKNNNLCIKYKIRHTRRPEVGDKFSSRHGQKGVCGTIIQQEDFPFSERGICPDLIMNPHGFPSRMTVGKMIELLGGKAGVSCGRFHYGSAFGEPSGHADRVEAIRHFLSLMFFAFGLCFSNFIFLKSLFCFMTVKHLLSMALATMARTSFIQVFVLTLKTLLMK</sequence>
<keyword evidence="11" id="KW-0472">Membrane</keyword>
<comment type="function">
    <text evidence="10">DNA-dependent RNA polymerase catalyzes the transcription of DNA into RNA using the four ribonucleoside triphosphates as substrates.</text>
</comment>
<dbReference type="InterPro" id="IPR007120">
    <property type="entry name" value="DNA-dir_RNAP_su2_dom"/>
</dbReference>
<feature type="domain" description="RNA polymerase Rpb2" evidence="17">
    <location>
        <begin position="714"/>
        <end position="741"/>
    </location>
</feature>
<dbReference type="AlphaFoldDB" id="A0A8X7Y8D1"/>
<dbReference type="Pfam" id="PF00562">
    <property type="entry name" value="RNA_pol_Rpb2_6"/>
    <property type="match status" value="1"/>
</dbReference>
<evidence type="ECO:0000256" key="7">
    <source>
        <dbReference type="ARBA" id="ARBA00023163"/>
    </source>
</evidence>
<evidence type="ECO:0000256" key="1">
    <source>
        <dbReference type="ARBA" id="ARBA00006835"/>
    </source>
</evidence>
<dbReference type="FunFam" id="2.40.270.10:FF:000022">
    <property type="match status" value="1"/>
</dbReference>
<dbReference type="Pfam" id="PF04567">
    <property type="entry name" value="RNA_pol_Rpb2_5"/>
    <property type="match status" value="1"/>
</dbReference>
<keyword evidence="19" id="KW-1185">Reference proteome</keyword>
<dbReference type="Pfam" id="PF04561">
    <property type="entry name" value="RNA_pol_Rpb2_2"/>
    <property type="match status" value="1"/>
</dbReference>
<evidence type="ECO:0000256" key="6">
    <source>
        <dbReference type="ARBA" id="ARBA00022723"/>
    </source>
</evidence>
<name>A0A8X7Y8D1_POPTO</name>
<dbReference type="InterPro" id="IPR007644">
    <property type="entry name" value="RNA_pol_bsu_protrusion"/>
</dbReference>
<dbReference type="Proteomes" id="UP000886885">
    <property type="component" value="Chromosome 15D"/>
</dbReference>
<keyword evidence="4 10" id="KW-0808">Transferase</keyword>
<dbReference type="InterPro" id="IPR015712">
    <property type="entry name" value="DNA-dir_RNA_pol_su2"/>
</dbReference>
<evidence type="ECO:0000256" key="5">
    <source>
        <dbReference type="ARBA" id="ARBA00022695"/>
    </source>
</evidence>
<feature type="domain" description="RNA polymerase Rpb2" evidence="16">
    <location>
        <begin position="632"/>
        <end position="692"/>
    </location>
</feature>
<dbReference type="InterPro" id="IPR007647">
    <property type="entry name" value="RNA_pol_Rpb2_5"/>
</dbReference>
<dbReference type="CDD" id="cd00653">
    <property type="entry name" value="RNA_pol_B_RPB2"/>
    <property type="match status" value="1"/>
</dbReference>
<evidence type="ECO:0000259" key="12">
    <source>
        <dbReference type="Pfam" id="PF00562"/>
    </source>
</evidence>
<dbReference type="FunFam" id="3.90.1100.10:FF:000014">
    <property type="entry name" value="DNA-directed RNA polymerase subunit beta"/>
    <property type="match status" value="1"/>
</dbReference>
<evidence type="ECO:0000313" key="19">
    <source>
        <dbReference type="Proteomes" id="UP000886885"/>
    </source>
</evidence>
<keyword evidence="11" id="KW-1133">Transmembrane helix</keyword>
<keyword evidence="11" id="KW-0812">Transmembrane</keyword>
<dbReference type="GO" id="GO:0006351">
    <property type="term" value="P:DNA-templated transcription"/>
    <property type="evidence" value="ECO:0007669"/>
    <property type="project" value="InterPro"/>
</dbReference>
<evidence type="ECO:0000259" key="14">
    <source>
        <dbReference type="Pfam" id="PF04563"/>
    </source>
</evidence>
<evidence type="ECO:0000259" key="15">
    <source>
        <dbReference type="Pfam" id="PF04565"/>
    </source>
</evidence>
<dbReference type="GO" id="GO:0000428">
    <property type="term" value="C:DNA-directed RNA polymerase complex"/>
    <property type="evidence" value="ECO:0007669"/>
    <property type="project" value="UniProtKB-KW"/>
</dbReference>
<evidence type="ECO:0000259" key="16">
    <source>
        <dbReference type="Pfam" id="PF04566"/>
    </source>
</evidence>
<feature type="domain" description="RNA polymerase Rpb2" evidence="13">
    <location>
        <begin position="290"/>
        <end position="455"/>
    </location>
</feature>
<dbReference type="Pfam" id="PF04566">
    <property type="entry name" value="RNA_pol_Rpb2_4"/>
    <property type="match status" value="1"/>
</dbReference>
<feature type="domain" description="RNA polymerase Rpb2" evidence="15">
    <location>
        <begin position="531"/>
        <end position="595"/>
    </location>
</feature>
<dbReference type="FunFam" id="3.90.1100.10:FF:000021">
    <property type="entry name" value="DNA-directed RNA polymerase subunit beta"/>
    <property type="match status" value="1"/>
</dbReference>
<evidence type="ECO:0000313" key="18">
    <source>
        <dbReference type="EMBL" id="KAG6745485.1"/>
    </source>
</evidence>